<dbReference type="InterPro" id="IPR053710">
    <property type="entry name" value="Arylamine_NAT_domain_sf"/>
</dbReference>
<evidence type="ECO:0000313" key="4">
    <source>
        <dbReference type="RefSeq" id="XP_033538196.1"/>
    </source>
</evidence>
<evidence type="ECO:0000313" key="2">
    <source>
        <dbReference type="EMBL" id="KAF1816565.1"/>
    </source>
</evidence>
<organism evidence="2">
    <name type="scientific">Eremomyces bilateralis CBS 781.70</name>
    <dbReference type="NCBI Taxonomy" id="1392243"/>
    <lineage>
        <taxon>Eukaryota</taxon>
        <taxon>Fungi</taxon>
        <taxon>Dikarya</taxon>
        <taxon>Ascomycota</taxon>
        <taxon>Pezizomycotina</taxon>
        <taxon>Dothideomycetes</taxon>
        <taxon>Dothideomycetes incertae sedis</taxon>
        <taxon>Eremomycetales</taxon>
        <taxon>Eremomycetaceae</taxon>
        <taxon>Eremomyces</taxon>
    </lineage>
</organism>
<reference evidence="4" key="2">
    <citation type="submission" date="2020-04" db="EMBL/GenBank/DDBJ databases">
        <authorList>
            <consortium name="NCBI Genome Project"/>
        </authorList>
    </citation>
    <scope>NUCLEOTIDE SEQUENCE</scope>
    <source>
        <strain evidence="4">CBS 781.70</strain>
    </source>
</reference>
<dbReference type="EMBL" id="ML975150">
    <property type="protein sequence ID" value="KAF1816565.1"/>
    <property type="molecule type" value="Genomic_DNA"/>
</dbReference>
<accession>A0A6G1GEM7</accession>
<name>A0A6G1GEM7_9PEZI</name>
<dbReference type="PANTHER" id="PTHR11786">
    <property type="entry name" value="N-HYDROXYARYLAMINE O-ACETYLTRANSFERASE"/>
    <property type="match status" value="1"/>
</dbReference>
<dbReference type="AlphaFoldDB" id="A0A6G1GEM7"/>
<dbReference type="RefSeq" id="XP_033538196.1">
    <property type="nucleotide sequence ID" value="XM_033673747.1"/>
</dbReference>
<dbReference type="GeneID" id="54414317"/>
<dbReference type="InterPro" id="IPR001447">
    <property type="entry name" value="Arylamine_N-AcTrfase"/>
</dbReference>
<dbReference type="InterPro" id="IPR038765">
    <property type="entry name" value="Papain-like_cys_pep_sf"/>
</dbReference>
<sequence length="253" mass="27567">MEVNAFFAAVLRGLGYHVVSVGAKVSLATGGGGEGFLGYNHQLSLVTIPNHPHPYAVDVGFGADTPTQPLPLIPSLITRGWHPTSTMKLTRSALPGGADPTPRFWVYEHSRNYGVDGEGQEVEGTKWTPGYAFTEVEFTREDYEVMNVGTMEGVRSLFTRTVVGARFAGWEELVEWGVVKREADGEVVERYGGLVGQVTLMGGVVKVKVRGMVVREVKLGSEEERGEALGRYFGVWLTERGEGNIKGLVSHLK</sequence>
<reference evidence="2 4" key="1">
    <citation type="submission" date="2020-01" db="EMBL/GenBank/DDBJ databases">
        <authorList>
            <consortium name="DOE Joint Genome Institute"/>
            <person name="Haridas S."/>
            <person name="Albert R."/>
            <person name="Binder M."/>
            <person name="Bloem J."/>
            <person name="Labutti K."/>
            <person name="Salamov A."/>
            <person name="Andreopoulos B."/>
            <person name="Baker S.E."/>
            <person name="Barry K."/>
            <person name="Bills G."/>
            <person name="Bluhm B.H."/>
            <person name="Cannon C."/>
            <person name="Castanera R."/>
            <person name="Culley D.E."/>
            <person name="Daum C."/>
            <person name="Ezra D."/>
            <person name="Gonzalez J.B."/>
            <person name="Henrissat B."/>
            <person name="Kuo A."/>
            <person name="Liang C."/>
            <person name="Lipzen A."/>
            <person name="Lutzoni F."/>
            <person name="Magnuson J."/>
            <person name="Mondo S."/>
            <person name="Nolan M."/>
            <person name="Ohm R."/>
            <person name="Pangilinan J."/>
            <person name="Park H.-J."/>
            <person name="Ramirez L."/>
            <person name="Alfaro M."/>
            <person name="Sun H."/>
            <person name="Tritt A."/>
            <person name="Yoshinaga Y."/>
            <person name="Zwiers L.-H."/>
            <person name="Turgeon B.G."/>
            <person name="Goodwin S.B."/>
            <person name="Spatafora J.W."/>
            <person name="Crous P.W."/>
            <person name="Grigoriev I.V."/>
        </authorList>
    </citation>
    <scope>NUCLEOTIDE SEQUENCE</scope>
    <source>
        <strain evidence="2 4">CBS 781.70</strain>
    </source>
</reference>
<proteinExistence type="inferred from homology"/>
<protein>
    <submittedName>
        <fullName evidence="2 4">Cysteine proteinase</fullName>
    </submittedName>
</protein>
<dbReference type="Gene3D" id="3.30.2140.20">
    <property type="match status" value="1"/>
</dbReference>
<dbReference type="Proteomes" id="UP000504638">
    <property type="component" value="Unplaced"/>
</dbReference>
<dbReference type="PANTHER" id="PTHR11786:SF0">
    <property type="entry name" value="ARYLAMINE N-ACETYLTRANSFERASE 4-RELATED"/>
    <property type="match status" value="1"/>
</dbReference>
<reference evidence="4" key="3">
    <citation type="submission" date="2025-04" db="UniProtKB">
        <authorList>
            <consortium name="RefSeq"/>
        </authorList>
    </citation>
    <scope>IDENTIFICATION</scope>
    <source>
        <strain evidence="4">CBS 781.70</strain>
    </source>
</reference>
<dbReference type="GO" id="GO:0016407">
    <property type="term" value="F:acetyltransferase activity"/>
    <property type="evidence" value="ECO:0007669"/>
    <property type="project" value="InterPro"/>
</dbReference>
<evidence type="ECO:0000256" key="1">
    <source>
        <dbReference type="ARBA" id="ARBA00006547"/>
    </source>
</evidence>
<dbReference type="SUPFAM" id="SSF54001">
    <property type="entry name" value="Cysteine proteinases"/>
    <property type="match status" value="1"/>
</dbReference>
<evidence type="ECO:0000313" key="3">
    <source>
        <dbReference type="Proteomes" id="UP000504638"/>
    </source>
</evidence>
<comment type="similarity">
    <text evidence="1">Belongs to the arylamine N-acetyltransferase family.</text>
</comment>
<keyword evidence="3" id="KW-1185">Reference proteome</keyword>
<dbReference type="OrthoDB" id="10260017at2759"/>
<gene>
    <name evidence="2 4" type="ORF">P152DRAFT_128055</name>
</gene>
<dbReference type="Pfam" id="PF00797">
    <property type="entry name" value="Acetyltransf_2"/>
    <property type="match status" value="1"/>
</dbReference>